<evidence type="ECO:0000313" key="3">
    <source>
        <dbReference type="Proteomes" id="UP000292052"/>
    </source>
</evidence>
<feature type="compositionally biased region" description="Low complexity" evidence="1">
    <location>
        <begin position="23"/>
        <end position="33"/>
    </location>
</feature>
<organism evidence="2 3">
    <name type="scientific">Asbolus verrucosus</name>
    <name type="common">Desert ironclad beetle</name>
    <dbReference type="NCBI Taxonomy" id="1661398"/>
    <lineage>
        <taxon>Eukaryota</taxon>
        <taxon>Metazoa</taxon>
        <taxon>Ecdysozoa</taxon>
        <taxon>Arthropoda</taxon>
        <taxon>Hexapoda</taxon>
        <taxon>Insecta</taxon>
        <taxon>Pterygota</taxon>
        <taxon>Neoptera</taxon>
        <taxon>Endopterygota</taxon>
        <taxon>Coleoptera</taxon>
        <taxon>Polyphaga</taxon>
        <taxon>Cucujiformia</taxon>
        <taxon>Tenebrionidae</taxon>
        <taxon>Pimeliinae</taxon>
        <taxon>Asbolus</taxon>
    </lineage>
</organism>
<comment type="caution">
    <text evidence="2">The sequence shown here is derived from an EMBL/GenBank/DDBJ whole genome shotgun (WGS) entry which is preliminary data.</text>
</comment>
<dbReference type="STRING" id="1661398.A0A482VWS3"/>
<feature type="region of interest" description="Disordered" evidence="1">
    <location>
        <begin position="1"/>
        <end position="44"/>
    </location>
</feature>
<name>A0A482VWS3_ASBVE</name>
<accession>A0A482VWS3</accession>
<dbReference type="AlphaFoldDB" id="A0A482VWS3"/>
<gene>
    <name evidence="2" type="ORF">BDFB_011127</name>
</gene>
<evidence type="ECO:0000313" key="2">
    <source>
        <dbReference type="EMBL" id="RZC37230.1"/>
    </source>
</evidence>
<evidence type="ECO:0000256" key="1">
    <source>
        <dbReference type="SAM" id="MobiDB-lite"/>
    </source>
</evidence>
<keyword evidence="3" id="KW-1185">Reference proteome</keyword>
<reference evidence="2 3" key="1">
    <citation type="submission" date="2017-03" db="EMBL/GenBank/DDBJ databases">
        <title>Genome of the blue death feigning beetle - Asbolus verrucosus.</title>
        <authorList>
            <person name="Rider S.D."/>
        </authorList>
    </citation>
    <scope>NUCLEOTIDE SEQUENCE [LARGE SCALE GENOMIC DNA]</scope>
    <source>
        <strain evidence="2">Butters</strain>
        <tissue evidence="2">Head and leg muscle</tissue>
    </source>
</reference>
<feature type="compositionally biased region" description="Basic and acidic residues" evidence="1">
    <location>
        <begin position="1"/>
        <end position="22"/>
    </location>
</feature>
<protein>
    <submittedName>
        <fullName evidence="2">Uncharacterized protein</fullName>
    </submittedName>
</protein>
<dbReference type="EMBL" id="QDEB01054580">
    <property type="protein sequence ID" value="RZC37230.1"/>
    <property type="molecule type" value="Genomic_DNA"/>
</dbReference>
<sequence>MKDNEDDVFVRDTNRKNTESKIIESNSHSSSNNEGKKMNTETVDDFTDPLQSYNLDEEIAEVKEKLSVAELPFSNSFRKSLDDTVLCISPYLMFYIPYLETEVVYFSEQFNNNTKIKIVKELDDDVKESNHHQTKPLHPFLVTKINNNDIQAMLAHFRACGGSYEKKEILCKCVSTPEEGIGGLYS</sequence>
<proteinExistence type="predicted"/>
<dbReference type="Proteomes" id="UP000292052">
    <property type="component" value="Unassembled WGS sequence"/>
</dbReference>
<dbReference type="OrthoDB" id="158357at2759"/>